<dbReference type="Gene3D" id="2.130.10.10">
    <property type="entry name" value="YVTN repeat-like/Quinoprotein amine dehydrogenase"/>
    <property type="match status" value="2"/>
</dbReference>
<dbReference type="STRING" id="1454006.AW14_00455"/>
<sequence length="650" mass="71229">MLQFCLAINYKTNSTMKKFNLVILVLAIIFLSNITFAQKAEQPETTYDLGSKINEMTLTVGGILVVATNDGLVGIDPKVKTPVFTFNNFGKLSPEETDFVPESPYIIVSQGVGSKFAGIAKTKRAVINYITGKVIFNSDNDNWNQIYTCNVVLPQNKLIVSGIQKVGDKFEKMTPKVAVYDLSTQKMDYSFFLDKPGRVGVAKDFSVTGVPLLLKNMVIIPTAQGLLAKSHKGDDLWECKIKGVNWMVADKSEKEIYGFETTTNGKNTRIHKIGSNGAELWKDDRKVQGNVSNFQILPQGLAVVSDKSSGGSSSVFAASDESEIAFLSASSGEDLWDKAPKTKGYVQHFYVQDDGILFGIQQGGINKISFDGKTLFKKPLKTGENIMVMAESPQGLIYITSEDANIVNLETGDQVWKKPLKYKNSAAVASTFDSVNNRYLIAADGTIYSIDANSGDVAELANVKFDEKEVADFMQMRNGNIFLSSSQNLMMLDGQGKEVYHEYFKSPSQSGFVKVLSGVMAVASTGLAMAHAAKAGMNRTNPYGSSNDLSNYNDYGKENKRAADMFASIGDAAFDVMSKRFKATAATENAQFILTKLDDGTGLVKVNKDSGKVDKEIVLKDKKPEYQVDEVAGVLYYKANDKTIYAYNLK</sequence>
<evidence type="ECO:0000259" key="1">
    <source>
        <dbReference type="Pfam" id="PF13360"/>
    </source>
</evidence>
<feature type="domain" description="Pyrrolo-quinoline quinone repeat" evidence="1">
    <location>
        <begin position="371"/>
        <end position="457"/>
    </location>
</feature>
<keyword evidence="3" id="KW-1185">Reference proteome</keyword>
<dbReference type="Pfam" id="PF13360">
    <property type="entry name" value="PQQ_2"/>
    <property type="match status" value="1"/>
</dbReference>
<proteinExistence type="predicted"/>
<dbReference type="InterPro" id="IPR011047">
    <property type="entry name" value="Quinoprotein_ADH-like_sf"/>
</dbReference>
<dbReference type="EMBL" id="CP007202">
    <property type="protein sequence ID" value="AJR02339.1"/>
    <property type="molecule type" value="Genomic_DNA"/>
</dbReference>
<evidence type="ECO:0000313" key="3">
    <source>
        <dbReference type="Proteomes" id="UP000032229"/>
    </source>
</evidence>
<organism evidence="2 3">
    <name type="scientific">Siansivirga zeaxanthinifaciens CC-SAMT-1</name>
    <dbReference type="NCBI Taxonomy" id="1454006"/>
    <lineage>
        <taxon>Bacteria</taxon>
        <taxon>Pseudomonadati</taxon>
        <taxon>Bacteroidota</taxon>
        <taxon>Flavobacteriia</taxon>
        <taxon>Flavobacteriales</taxon>
        <taxon>Flavobacteriaceae</taxon>
        <taxon>Siansivirga</taxon>
    </lineage>
</organism>
<dbReference type="SUPFAM" id="SSF50998">
    <property type="entry name" value="Quinoprotein alcohol dehydrogenase-like"/>
    <property type="match status" value="1"/>
</dbReference>
<gene>
    <name evidence="2" type="ORF">AW14_00455</name>
</gene>
<reference evidence="2 3" key="1">
    <citation type="submission" date="2014-02" db="EMBL/GenBank/DDBJ databases">
        <authorList>
            <person name="Young C.-C."/>
            <person name="Hameed A."/>
            <person name="Huang H.-C."/>
            <person name="Shahina M."/>
        </authorList>
    </citation>
    <scope>NUCLEOTIDE SEQUENCE [LARGE SCALE GENOMIC DNA]</scope>
    <source>
        <strain evidence="2 3">CC-SAMT-1</strain>
    </source>
</reference>
<evidence type="ECO:0000313" key="2">
    <source>
        <dbReference type="EMBL" id="AJR02339.1"/>
    </source>
</evidence>
<accession>A0A0C5WAG6</accession>
<dbReference type="PATRIC" id="fig|1454006.5.peg.84"/>
<dbReference type="KEGG" id="sze:AW14_00455"/>
<dbReference type="AlphaFoldDB" id="A0A0C5WAG6"/>
<dbReference type="InterPro" id="IPR002372">
    <property type="entry name" value="PQQ_rpt_dom"/>
</dbReference>
<dbReference type="HOGENOM" id="CLU_435278_0_0_10"/>
<name>A0A0C5WAG6_9FLAO</name>
<dbReference type="InterPro" id="IPR015943">
    <property type="entry name" value="WD40/YVTN_repeat-like_dom_sf"/>
</dbReference>
<dbReference type="Proteomes" id="UP000032229">
    <property type="component" value="Chromosome"/>
</dbReference>
<protein>
    <recommendedName>
        <fullName evidence="1">Pyrrolo-quinoline quinone repeat domain-containing protein</fullName>
    </recommendedName>
</protein>